<name>A0ABY7TZD1_9SPHN</name>
<organism evidence="2 3">
    <name type="scientific">Novosphingobium humi</name>
    <dbReference type="NCBI Taxonomy" id="2282397"/>
    <lineage>
        <taxon>Bacteria</taxon>
        <taxon>Pseudomonadati</taxon>
        <taxon>Pseudomonadota</taxon>
        <taxon>Alphaproteobacteria</taxon>
        <taxon>Sphingomonadales</taxon>
        <taxon>Sphingomonadaceae</taxon>
        <taxon>Novosphingobium</taxon>
    </lineage>
</organism>
<evidence type="ECO:0000256" key="1">
    <source>
        <dbReference type="SAM" id="MobiDB-lite"/>
    </source>
</evidence>
<proteinExistence type="predicted"/>
<evidence type="ECO:0000313" key="3">
    <source>
        <dbReference type="Proteomes" id="UP001218231"/>
    </source>
</evidence>
<reference evidence="2 3" key="1">
    <citation type="submission" date="2023-02" db="EMBL/GenBank/DDBJ databases">
        <title>Genome sequence of Novosphingobium humi KACC 19094.</title>
        <authorList>
            <person name="Kim S."/>
            <person name="Heo J."/>
            <person name="Kwon S.-W."/>
        </authorList>
    </citation>
    <scope>NUCLEOTIDE SEQUENCE [LARGE SCALE GENOMIC DNA]</scope>
    <source>
        <strain evidence="2 3">KACC 19094</strain>
    </source>
</reference>
<dbReference type="RefSeq" id="WP_273618942.1">
    <property type="nucleotide sequence ID" value="NZ_CP117417.1"/>
</dbReference>
<dbReference type="EMBL" id="CP117417">
    <property type="protein sequence ID" value="WCT78632.1"/>
    <property type="molecule type" value="Genomic_DNA"/>
</dbReference>
<gene>
    <name evidence="2" type="ORF">PQ457_06630</name>
</gene>
<accession>A0ABY7TZD1</accession>
<sequence length="73" mass="7951">MARSKTAPKSPEPTMPNTHWTVQRSGAGLSVAITDPHGRVLRKFTSVERIAATPEGRIMAHFRNGEALDLAQV</sequence>
<dbReference type="Proteomes" id="UP001218231">
    <property type="component" value="Chromosome"/>
</dbReference>
<evidence type="ECO:0000313" key="2">
    <source>
        <dbReference type="EMBL" id="WCT78632.1"/>
    </source>
</evidence>
<protein>
    <submittedName>
        <fullName evidence="2">Uncharacterized protein</fullName>
    </submittedName>
</protein>
<keyword evidence="3" id="KW-1185">Reference proteome</keyword>
<feature type="region of interest" description="Disordered" evidence="1">
    <location>
        <begin position="1"/>
        <end position="21"/>
    </location>
</feature>